<protein>
    <recommendedName>
        <fullName evidence="4">DUF2730 family protein</fullName>
    </recommendedName>
</protein>
<gene>
    <name evidence="2" type="ORF">HDIA_2261</name>
</gene>
<dbReference type="KEGG" id="hdi:HDIA_2261"/>
<evidence type="ECO:0008006" key="4">
    <source>
        <dbReference type="Google" id="ProtNLM"/>
    </source>
</evidence>
<keyword evidence="1" id="KW-1133">Transmembrane helix</keyword>
<organism evidence="2 3">
    <name type="scientific">Hartmannibacter diazotrophicus</name>
    <dbReference type="NCBI Taxonomy" id="1482074"/>
    <lineage>
        <taxon>Bacteria</taxon>
        <taxon>Pseudomonadati</taxon>
        <taxon>Pseudomonadota</taxon>
        <taxon>Alphaproteobacteria</taxon>
        <taxon>Hyphomicrobiales</taxon>
        <taxon>Pleomorphomonadaceae</taxon>
        <taxon>Hartmannibacter</taxon>
    </lineage>
</organism>
<name>A0A2C9D644_9HYPH</name>
<dbReference type="EMBL" id="LT960614">
    <property type="protein sequence ID" value="SON55802.1"/>
    <property type="molecule type" value="Genomic_DNA"/>
</dbReference>
<evidence type="ECO:0000313" key="3">
    <source>
        <dbReference type="Proteomes" id="UP000223606"/>
    </source>
</evidence>
<evidence type="ECO:0000313" key="2">
    <source>
        <dbReference type="EMBL" id="SON55802.1"/>
    </source>
</evidence>
<keyword evidence="3" id="KW-1185">Reference proteome</keyword>
<sequence length="142" mass="15362">MHHLRKAGRGKGQGVEVLREWWPVIAFAATLLLGAGGWAIRMGLASKADLAAEATTRNEQVGGLERRIAADIKALRDGQHDLSSRTLRIETEIEHLPSADDFAELKAALGSLTGAVDASHRELSGLSRAVNRIEDHLLNRGQ</sequence>
<dbReference type="Proteomes" id="UP000223606">
    <property type="component" value="Chromosome 1"/>
</dbReference>
<keyword evidence="1" id="KW-0472">Membrane</keyword>
<reference evidence="3" key="1">
    <citation type="submission" date="2017-09" db="EMBL/GenBank/DDBJ databases">
        <title>Genome sequence of Nannocystis excedens DSM 71.</title>
        <authorList>
            <person name="Blom J."/>
        </authorList>
    </citation>
    <scope>NUCLEOTIDE SEQUENCE [LARGE SCALE GENOMIC DNA]</scope>
    <source>
        <strain evidence="3">type strain: E19</strain>
    </source>
</reference>
<keyword evidence="1" id="KW-0812">Transmembrane</keyword>
<accession>A0A2C9D644</accession>
<dbReference type="AlphaFoldDB" id="A0A2C9D644"/>
<feature type="transmembrane region" description="Helical" evidence="1">
    <location>
        <begin position="21"/>
        <end position="40"/>
    </location>
</feature>
<evidence type="ECO:0000256" key="1">
    <source>
        <dbReference type="SAM" id="Phobius"/>
    </source>
</evidence>
<proteinExistence type="predicted"/>